<proteinExistence type="predicted"/>
<sequence>MEKQGIILQDKFFELGESPIYNESQDVIGNVAYKLSIANKFEILKDEEIIFTGKSKMFALMPKLIISDHHGNEVGMIQRKFTFLKKKYLYIRNDGDTYEITGNITDRKFDVLRSGVPVIQVRTLSSFLSLRPHTFALEFLEPDLDKWEGIAVIQGVRMMVKDENSSTATAPAQ</sequence>
<dbReference type="EMBL" id="CP009920">
    <property type="protein sequence ID" value="AJI25269.1"/>
    <property type="molecule type" value="Genomic_DNA"/>
</dbReference>
<dbReference type="KEGG" id="bmeg:BG04_4845"/>
<dbReference type="GeneID" id="93642829"/>
<dbReference type="Proteomes" id="UP000031829">
    <property type="component" value="Chromosome"/>
</dbReference>
<protein>
    <submittedName>
        <fullName evidence="1">Uncharacterized protein</fullName>
    </submittedName>
</protein>
<evidence type="ECO:0000313" key="2">
    <source>
        <dbReference type="Proteomes" id="UP000031829"/>
    </source>
</evidence>
<organism evidence="1 2">
    <name type="scientific">Priestia megaterium (strain ATCC 14581 / DSM 32 / CCUG 1817 / JCM 2506 / NBRC 15308 / NCIMB 9376 / NCTC 10342 / NRRL B-14308 / VKM B-512 / Ford 19)</name>
    <name type="common">Bacillus megaterium</name>
    <dbReference type="NCBI Taxonomy" id="1348623"/>
    <lineage>
        <taxon>Bacteria</taxon>
        <taxon>Bacillati</taxon>
        <taxon>Bacillota</taxon>
        <taxon>Bacilli</taxon>
        <taxon>Bacillales</taxon>
        <taxon>Bacillaceae</taxon>
        <taxon>Priestia</taxon>
    </lineage>
</organism>
<name>A0A0B6AZA6_PRIM2</name>
<reference evidence="1 2" key="1">
    <citation type="journal article" date="2015" name="Genome Announc.">
        <title>Complete genome sequences for 35 biothreat assay-relevant bacillus species.</title>
        <authorList>
            <person name="Johnson S.L."/>
            <person name="Daligault H.E."/>
            <person name="Davenport K.W."/>
            <person name="Jaissle J."/>
            <person name="Frey K.G."/>
            <person name="Ladner J.T."/>
            <person name="Broomall S.M."/>
            <person name="Bishop-Lilly K.A."/>
            <person name="Bruce D.C."/>
            <person name="Gibbons H.S."/>
            <person name="Coyne S.R."/>
            <person name="Lo C.C."/>
            <person name="Meincke L."/>
            <person name="Munk A.C."/>
            <person name="Koroleva G.I."/>
            <person name="Rosenzweig C.N."/>
            <person name="Palacios G.F."/>
            <person name="Redden C.L."/>
            <person name="Minogue T.D."/>
            <person name="Chain P.S."/>
        </authorList>
    </citation>
    <scope>NUCLEOTIDE SEQUENCE [LARGE SCALE GENOMIC DNA]</scope>
    <source>
        <strain evidence="2">ATCC 14581 / DSM 32 / JCM 2506 / NBRC 15308 / NCIMB 9376 / NCTC 10342 / NRRL B-14308 / VKM B-512</strain>
    </source>
</reference>
<gene>
    <name evidence="1" type="ORF">BG04_4845</name>
</gene>
<dbReference type="InterPro" id="IPR025659">
    <property type="entry name" value="Tubby-like_C"/>
</dbReference>
<dbReference type="RefSeq" id="WP_034651892.1">
    <property type="nucleotide sequence ID" value="NZ_BCVB01000016.1"/>
</dbReference>
<dbReference type="Pfam" id="PF04525">
    <property type="entry name" value="LOR"/>
    <property type="match status" value="1"/>
</dbReference>
<evidence type="ECO:0000313" key="1">
    <source>
        <dbReference type="EMBL" id="AJI25269.1"/>
    </source>
</evidence>
<accession>A0A0B6AZA6</accession>
<dbReference type="InterPro" id="IPR007612">
    <property type="entry name" value="LOR"/>
</dbReference>
<dbReference type="SUPFAM" id="SSF54518">
    <property type="entry name" value="Tubby C-terminal domain-like"/>
    <property type="match status" value="1"/>
</dbReference>
<dbReference type="AlphaFoldDB" id="A0A0B6AZA6"/>
<dbReference type="HOGENOM" id="CLU_131945_0_0_9"/>